<dbReference type="RefSeq" id="WP_094276874.1">
    <property type="nucleotide sequence ID" value="NZ_NQJF01000002.1"/>
</dbReference>
<evidence type="ECO:0000256" key="8">
    <source>
        <dbReference type="ARBA" id="ARBA00034808"/>
    </source>
</evidence>
<dbReference type="PROSITE" id="PS51198">
    <property type="entry name" value="UVRD_HELICASE_ATP_BIND"/>
    <property type="match status" value="1"/>
</dbReference>
<feature type="domain" description="UvrD-like helicase ATP-binding" evidence="11">
    <location>
        <begin position="187"/>
        <end position="480"/>
    </location>
</feature>
<evidence type="ECO:0000256" key="2">
    <source>
        <dbReference type="ARBA" id="ARBA00022741"/>
    </source>
</evidence>
<proteinExistence type="inferred from homology"/>
<reference evidence="12 14" key="1">
    <citation type="submission" date="2017-08" db="EMBL/GenBank/DDBJ databases">
        <title>Draft Genome Sequence of the Marine Bacterium Oceanimonas baumannii ATCC 700832.</title>
        <authorList>
            <person name="Mcclelland W.D."/>
            <person name="Brennan M.A."/>
            <person name="Trachtenberg A.M."/>
            <person name="Maclea K.S."/>
        </authorList>
    </citation>
    <scope>NUCLEOTIDE SEQUENCE [LARGE SCALE GENOMIC DNA]</scope>
    <source>
        <strain evidence="12 14">ATCC 700832</strain>
    </source>
</reference>
<dbReference type="PANTHER" id="PTHR11070:SF63">
    <property type="entry name" value="DNA HELICASE IV"/>
    <property type="match status" value="1"/>
</dbReference>
<evidence type="ECO:0000256" key="10">
    <source>
        <dbReference type="PROSITE-ProRule" id="PRU00560"/>
    </source>
</evidence>
<keyword evidence="5 10" id="KW-0067">ATP-binding</keyword>
<dbReference type="EMBL" id="NQJF01000002">
    <property type="protein sequence ID" value="OYD25684.1"/>
    <property type="molecule type" value="Genomic_DNA"/>
</dbReference>
<dbReference type="Pfam" id="PF00580">
    <property type="entry name" value="UvrD-helicase"/>
    <property type="match status" value="1"/>
</dbReference>
<dbReference type="AlphaFoldDB" id="A0A235CMS8"/>
<keyword evidence="2 10" id="KW-0547">Nucleotide-binding</keyword>
<dbReference type="GO" id="GO:0003677">
    <property type="term" value="F:DNA binding"/>
    <property type="evidence" value="ECO:0007669"/>
    <property type="project" value="InterPro"/>
</dbReference>
<reference evidence="13 15" key="2">
    <citation type="submission" date="2019-03" db="EMBL/GenBank/DDBJ databases">
        <title>Genomic Encyclopedia of Archaeal and Bacterial Type Strains, Phase II (KMG-II): from individual species to whole genera.</title>
        <authorList>
            <person name="Goeker M."/>
        </authorList>
    </citation>
    <scope>NUCLEOTIDE SEQUENCE [LARGE SCALE GENOMIC DNA]</scope>
    <source>
        <strain evidence="13 15">DSM 15594</strain>
    </source>
</reference>
<dbReference type="EMBL" id="SODO01000012">
    <property type="protein sequence ID" value="TDW57001.1"/>
    <property type="molecule type" value="Genomic_DNA"/>
</dbReference>
<evidence type="ECO:0000256" key="4">
    <source>
        <dbReference type="ARBA" id="ARBA00022806"/>
    </source>
</evidence>
<dbReference type="EC" id="5.6.2.4" evidence="8"/>
<evidence type="ECO:0000256" key="1">
    <source>
        <dbReference type="ARBA" id="ARBA00009922"/>
    </source>
</evidence>
<evidence type="ECO:0000256" key="5">
    <source>
        <dbReference type="ARBA" id="ARBA00022840"/>
    </source>
</evidence>
<keyword evidence="3 10" id="KW-0378">Hydrolase</keyword>
<dbReference type="GO" id="GO:0016787">
    <property type="term" value="F:hydrolase activity"/>
    <property type="evidence" value="ECO:0007669"/>
    <property type="project" value="UniProtKB-UniRule"/>
</dbReference>
<feature type="binding site" evidence="10">
    <location>
        <begin position="208"/>
        <end position="215"/>
    </location>
    <ligand>
        <name>ATP</name>
        <dbReference type="ChEBI" id="CHEBI:30616"/>
    </ligand>
</feature>
<organism evidence="12 14">
    <name type="scientific">Oceanimonas baumannii</name>
    <dbReference type="NCBI Taxonomy" id="129578"/>
    <lineage>
        <taxon>Bacteria</taxon>
        <taxon>Pseudomonadati</taxon>
        <taxon>Pseudomonadota</taxon>
        <taxon>Gammaproteobacteria</taxon>
        <taxon>Aeromonadales</taxon>
        <taxon>Aeromonadaceae</taxon>
        <taxon>Oceanimonas</taxon>
    </lineage>
</organism>
<evidence type="ECO:0000256" key="6">
    <source>
        <dbReference type="ARBA" id="ARBA00023235"/>
    </source>
</evidence>
<dbReference type="CDD" id="cd17932">
    <property type="entry name" value="DEXQc_UvrD"/>
    <property type="match status" value="1"/>
</dbReference>
<dbReference type="GO" id="GO:0005829">
    <property type="term" value="C:cytosol"/>
    <property type="evidence" value="ECO:0007669"/>
    <property type="project" value="TreeGrafter"/>
</dbReference>
<dbReference type="OrthoDB" id="5298826at2"/>
<comment type="similarity">
    <text evidence="1">Belongs to the helicase family. UvrD subfamily.</text>
</comment>
<sequence length="668" mass="75565">MPICKAHWLGQLFNHPYLAVEATAEGPVLHIRREQHALGWKELLTPPVLERGRLFRQLVLNCRQGQLVCAWLPNTKAGVLQQQLAQGWFEYHAARVVPLAERCLALLEQGYLRHSRWQQLQQWLVQEPVQWGTLTLPEELSERVRAAFELVATLQQADDHWRKQCLQEHCEQALIEYKTLFDTLEEHPLTQAQRLACVTDEDHNLVLAGAGCGKTSVMAARTAFLLASHQAEPHELLLLAFGNEAAAEMRERLARRPENTGVQVSTFHALGMTIITQATGQAPVLSPLAQNEQEKQRTFARWLAQLAEDENYGIQLLAWLRQHRFQTVPAPDYARLAREWTPLVAALKVYGEPDDILPGQGEQLALVKPLLLRYQQHLRDAGYIDFDDMIEQATELVRSGRFAVPWQHILVDEFQDISRSRAELLLALRNAASVLSLFCVGDDWQAIYRFSGADVSLTTDFSGFFGATAMTALDTTFRFNNVIERVASRFVTRNPQQLPKELSTLNRTEGPCVHVLPVADDESMDMVARLLGQIAAQRSGASVYLLSRFRFSLPDDDLLEGWRKRFAGLTLHAQTLHGAKGKEADCVIMLGLARGRYGFPPEKKQASLLDMLLPAEEDFPYAEERRLFYVGLTRAREQVFLLADRQIPSPFVKELLEGGYSGVSRWQG</sequence>
<dbReference type="Proteomes" id="UP000295058">
    <property type="component" value="Unassembled WGS sequence"/>
</dbReference>
<accession>A0A235CMS8</accession>
<dbReference type="InterPro" id="IPR014016">
    <property type="entry name" value="UvrD-like_ATP-bd"/>
</dbReference>
<evidence type="ECO:0000256" key="3">
    <source>
        <dbReference type="ARBA" id="ARBA00022801"/>
    </source>
</evidence>
<dbReference type="PANTHER" id="PTHR11070">
    <property type="entry name" value="UVRD / RECB / PCRA DNA HELICASE FAMILY MEMBER"/>
    <property type="match status" value="1"/>
</dbReference>
<dbReference type="InterPro" id="IPR014017">
    <property type="entry name" value="DNA_helicase_UvrD-like_C"/>
</dbReference>
<dbReference type="SUPFAM" id="SSF52540">
    <property type="entry name" value="P-loop containing nucleoside triphosphate hydrolases"/>
    <property type="match status" value="1"/>
</dbReference>
<evidence type="ECO:0000256" key="9">
    <source>
        <dbReference type="ARBA" id="ARBA00048988"/>
    </source>
</evidence>
<evidence type="ECO:0000313" key="14">
    <source>
        <dbReference type="Proteomes" id="UP000243640"/>
    </source>
</evidence>
<dbReference type="GO" id="GO:0043138">
    <property type="term" value="F:3'-5' DNA helicase activity"/>
    <property type="evidence" value="ECO:0007669"/>
    <property type="project" value="UniProtKB-EC"/>
</dbReference>
<dbReference type="InterPro" id="IPR027417">
    <property type="entry name" value="P-loop_NTPase"/>
</dbReference>
<comment type="catalytic activity">
    <reaction evidence="7">
        <text>Couples ATP hydrolysis with the unwinding of duplex DNA by translocating in the 3'-5' direction.</text>
        <dbReference type="EC" id="5.6.2.4"/>
    </reaction>
</comment>
<comment type="catalytic activity">
    <reaction evidence="9">
        <text>ATP + H2O = ADP + phosphate + H(+)</text>
        <dbReference type="Rhea" id="RHEA:13065"/>
        <dbReference type="ChEBI" id="CHEBI:15377"/>
        <dbReference type="ChEBI" id="CHEBI:15378"/>
        <dbReference type="ChEBI" id="CHEBI:30616"/>
        <dbReference type="ChEBI" id="CHEBI:43474"/>
        <dbReference type="ChEBI" id="CHEBI:456216"/>
        <dbReference type="EC" id="5.6.2.4"/>
    </reaction>
</comment>
<evidence type="ECO:0000313" key="13">
    <source>
        <dbReference type="EMBL" id="TDW57001.1"/>
    </source>
</evidence>
<keyword evidence="15" id="KW-1185">Reference proteome</keyword>
<evidence type="ECO:0000259" key="11">
    <source>
        <dbReference type="PROSITE" id="PS51198"/>
    </source>
</evidence>
<dbReference type="Gene3D" id="3.40.50.300">
    <property type="entry name" value="P-loop containing nucleotide triphosphate hydrolases"/>
    <property type="match status" value="2"/>
</dbReference>
<gene>
    <name evidence="12" type="ORF">B6S09_02225</name>
    <name evidence="13" type="ORF">LY04_02806</name>
</gene>
<dbReference type="Pfam" id="PF13361">
    <property type="entry name" value="UvrD_C"/>
    <property type="match status" value="1"/>
</dbReference>
<dbReference type="InterPro" id="IPR013986">
    <property type="entry name" value="DExx_box_DNA_helicase_dom_sf"/>
</dbReference>
<dbReference type="GO" id="GO:0000725">
    <property type="term" value="P:recombinational repair"/>
    <property type="evidence" value="ECO:0007669"/>
    <property type="project" value="TreeGrafter"/>
</dbReference>
<keyword evidence="4 10" id="KW-0347">Helicase</keyword>
<name>A0A235CMS8_9GAMM</name>
<keyword evidence="6" id="KW-0413">Isomerase</keyword>
<dbReference type="FunFam" id="3.40.50.300:FF:000975">
    <property type="entry name" value="DNA helicase"/>
    <property type="match status" value="1"/>
</dbReference>
<dbReference type="GO" id="GO:0005524">
    <property type="term" value="F:ATP binding"/>
    <property type="evidence" value="ECO:0007669"/>
    <property type="project" value="UniProtKB-UniRule"/>
</dbReference>
<comment type="caution">
    <text evidence="12">The sequence shown here is derived from an EMBL/GenBank/DDBJ whole genome shotgun (WGS) entry which is preliminary data.</text>
</comment>
<dbReference type="InterPro" id="IPR000212">
    <property type="entry name" value="DNA_helicase_UvrD/REP"/>
</dbReference>
<evidence type="ECO:0000256" key="7">
    <source>
        <dbReference type="ARBA" id="ARBA00034617"/>
    </source>
</evidence>
<dbReference type="Gene3D" id="1.10.10.160">
    <property type="match status" value="1"/>
</dbReference>
<evidence type="ECO:0000313" key="15">
    <source>
        <dbReference type="Proteomes" id="UP000295058"/>
    </source>
</evidence>
<protein>
    <recommendedName>
        <fullName evidence="8">DNA 3'-5' helicase</fullName>
        <ecNumber evidence="8">5.6.2.4</ecNumber>
    </recommendedName>
</protein>
<dbReference type="Proteomes" id="UP000243640">
    <property type="component" value="Unassembled WGS sequence"/>
</dbReference>
<evidence type="ECO:0000313" key="12">
    <source>
        <dbReference type="EMBL" id="OYD25684.1"/>
    </source>
</evidence>